<dbReference type="AlphaFoldDB" id="A0A562IRN2"/>
<dbReference type="SUPFAM" id="SSF56784">
    <property type="entry name" value="HAD-like"/>
    <property type="match status" value="1"/>
</dbReference>
<dbReference type="GO" id="GO:0016787">
    <property type="term" value="F:hydrolase activity"/>
    <property type="evidence" value="ECO:0007669"/>
    <property type="project" value="UniProtKB-KW"/>
</dbReference>
<evidence type="ECO:0000313" key="1">
    <source>
        <dbReference type="EMBL" id="TWH73699.1"/>
    </source>
</evidence>
<reference evidence="1 2" key="1">
    <citation type="submission" date="2019-07" db="EMBL/GenBank/DDBJ databases">
        <title>R&amp;d 2014.</title>
        <authorList>
            <person name="Klenk H.-P."/>
        </authorList>
    </citation>
    <scope>NUCLEOTIDE SEQUENCE [LARGE SCALE GENOMIC DNA]</scope>
    <source>
        <strain evidence="1 2">DSM 45764</strain>
    </source>
</reference>
<dbReference type="EMBL" id="VLKF01000001">
    <property type="protein sequence ID" value="TWH73699.1"/>
    <property type="molecule type" value="Genomic_DNA"/>
</dbReference>
<accession>A0A562IRN2</accession>
<dbReference type="InterPro" id="IPR036412">
    <property type="entry name" value="HAD-like_sf"/>
</dbReference>
<proteinExistence type="predicted"/>
<gene>
    <name evidence="1" type="ORF">JD78_02223</name>
</gene>
<dbReference type="Proteomes" id="UP000321490">
    <property type="component" value="Unassembled WGS sequence"/>
</dbReference>
<dbReference type="RefSeq" id="WP_166521134.1">
    <property type="nucleotide sequence ID" value="NZ_VLKF01000001.1"/>
</dbReference>
<keyword evidence="1" id="KW-0378">Hydrolase</keyword>
<protein>
    <submittedName>
        <fullName evidence="1">Hydroxymethylpyrimidine pyrophosphatase-like HAD family hydrolase</fullName>
    </submittedName>
</protein>
<organism evidence="1 2">
    <name type="scientific">Modestobacter roseus</name>
    <dbReference type="NCBI Taxonomy" id="1181884"/>
    <lineage>
        <taxon>Bacteria</taxon>
        <taxon>Bacillati</taxon>
        <taxon>Actinomycetota</taxon>
        <taxon>Actinomycetes</taxon>
        <taxon>Geodermatophilales</taxon>
        <taxon>Geodermatophilaceae</taxon>
        <taxon>Modestobacter</taxon>
    </lineage>
</organism>
<comment type="caution">
    <text evidence="1">The sequence shown here is derived from an EMBL/GenBank/DDBJ whole genome shotgun (WGS) entry which is preliminary data.</text>
</comment>
<evidence type="ECO:0000313" key="2">
    <source>
        <dbReference type="Proteomes" id="UP000321490"/>
    </source>
</evidence>
<name>A0A562IRN2_9ACTN</name>
<keyword evidence="2" id="KW-1185">Reference proteome</keyword>
<sequence length="290" mass="30469">MTTSAPPLGLLLDVDGPIASPATRTVAAPGLVADLRTLLAAGVPVVFNTGRSDAFLRDQVVPPLLAGGLPRGARLHAVCEKGAVWTSIGPDGMGPVHVDEALAVPLAVHEVVDELLSRYRDTMFLDGTKRSMASVEARTDVPAADYTRAQAAFDAELVAALTGRGLGVGYRDRQHPDDAGAVPWRVDPSVIATDVESADVGKDLGARRALTLLSADGPLPRAWHTVGDSRSDYRMADQLHALGHRVTHVDVRPAGPLPTTPYPVLTDPVRVDDAAGAAHLRALVVELRLG</sequence>